<protein>
    <recommendedName>
        <fullName evidence="4">Peptidase A1 domain-containing protein</fullName>
    </recommendedName>
</protein>
<name>A0A059B3P4_EUCGR</name>
<dbReference type="EMBL" id="KK198760">
    <property type="protein sequence ID" value="KCW60847.1"/>
    <property type="molecule type" value="Genomic_DNA"/>
</dbReference>
<dbReference type="PANTHER" id="PTHR47965:SF103">
    <property type="entry name" value="EUKARYOTIC ASPARTYL PROTEASE FAMILY PROTEIN"/>
    <property type="match status" value="1"/>
</dbReference>
<dbReference type="SUPFAM" id="SSF50630">
    <property type="entry name" value="Acid proteases"/>
    <property type="match status" value="1"/>
</dbReference>
<evidence type="ECO:0000256" key="3">
    <source>
        <dbReference type="SAM" id="SignalP"/>
    </source>
</evidence>
<feature type="signal peptide" evidence="3">
    <location>
        <begin position="1"/>
        <end position="21"/>
    </location>
</feature>
<organism evidence="5">
    <name type="scientific">Eucalyptus grandis</name>
    <name type="common">Flooded gum</name>
    <dbReference type="NCBI Taxonomy" id="71139"/>
    <lineage>
        <taxon>Eukaryota</taxon>
        <taxon>Viridiplantae</taxon>
        <taxon>Streptophyta</taxon>
        <taxon>Embryophyta</taxon>
        <taxon>Tracheophyta</taxon>
        <taxon>Spermatophyta</taxon>
        <taxon>Magnoliopsida</taxon>
        <taxon>eudicotyledons</taxon>
        <taxon>Gunneridae</taxon>
        <taxon>Pentapetalae</taxon>
        <taxon>rosids</taxon>
        <taxon>malvids</taxon>
        <taxon>Myrtales</taxon>
        <taxon>Myrtaceae</taxon>
        <taxon>Myrtoideae</taxon>
        <taxon>Eucalypteae</taxon>
        <taxon>Eucalyptus</taxon>
    </lineage>
</organism>
<dbReference type="PANTHER" id="PTHR47965">
    <property type="entry name" value="ASPARTYL PROTEASE-RELATED"/>
    <property type="match status" value="1"/>
</dbReference>
<reference evidence="5" key="1">
    <citation type="submission" date="2013-07" db="EMBL/GenBank/DDBJ databases">
        <title>The genome of Eucalyptus grandis.</title>
        <authorList>
            <person name="Schmutz J."/>
            <person name="Hayes R."/>
            <person name="Myburg A."/>
            <person name="Tuskan G."/>
            <person name="Grattapaglia D."/>
            <person name="Rokhsar D.S."/>
        </authorList>
    </citation>
    <scope>NUCLEOTIDE SEQUENCE</scope>
    <source>
        <tissue evidence="5">Leaf extractions</tissue>
    </source>
</reference>
<gene>
    <name evidence="5" type="ORF">EUGRSUZ_H03585</name>
</gene>
<comment type="similarity">
    <text evidence="1">Belongs to the peptidase A1 family.</text>
</comment>
<dbReference type="InterPro" id="IPR032861">
    <property type="entry name" value="TAXi_N"/>
</dbReference>
<dbReference type="GO" id="GO:0004190">
    <property type="term" value="F:aspartic-type endopeptidase activity"/>
    <property type="evidence" value="ECO:0007669"/>
    <property type="project" value="InterPro"/>
</dbReference>
<dbReference type="InterPro" id="IPR001461">
    <property type="entry name" value="Aspartic_peptidase_A1"/>
</dbReference>
<evidence type="ECO:0000256" key="2">
    <source>
        <dbReference type="PIRSR" id="PIRSR601461-1"/>
    </source>
</evidence>
<dbReference type="eggNOG" id="KOG1339">
    <property type="taxonomic scope" value="Eukaryota"/>
</dbReference>
<evidence type="ECO:0000313" key="5">
    <source>
        <dbReference type="EMBL" id="KCW60847.1"/>
    </source>
</evidence>
<feature type="active site" evidence="2">
    <location>
        <position position="272"/>
    </location>
</feature>
<dbReference type="GO" id="GO:0006508">
    <property type="term" value="P:proteolysis"/>
    <property type="evidence" value="ECO:0007669"/>
    <property type="project" value="InterPro"/>
</dbReference>
<dbReference type="OMA" id="GENLWHD"/>
<dbReference type="Gramene" id="KCW60847">
    <property type="protein sequence ID" value="KCW60847"/>
    <property type="gene ID" value="EUGRSUZ_H03585"/>
</dbReference>
<dbReference type="InterPro" id="IPR033121">
    <property type="entry name" value="PEPTIDASE_A1"/>
</dbReference>
<dbReference type="InParanoid" id="A0A059B3P4"/>
<accession>A0A059B3P4</accession>
<dbReference type="Pfam" id="PF14541">
    <property type="entry name" value="TAXi_C"/>
    <property type="match status" value="1"/>
</dbReference>
<keyword evidence="3" id="KW-0732">Signal</keyword>
<feature type="chain" id="PRO_5001573944" description="Peptidase A1 domain-containing protein" evidence="3">
    <location>
        <begin position="22"/>
        <end position="410"/>
    </location>
</feature>
<evidence type="ECO:0000256" key="1">
    <source>
        <dbReference type="ARBA" id="ARBA00007447"/>
    </source>
</evidence>
<evidence type="ECO:0000259" key="4">
    <source>
        <dbReference type="PROSITE" id="PS51767"/>
    </source>
</evidence>
<dbReference type="STRING" id="71139.A0A059B3P4"/>
<feature type="active site" evidence="2">
    <location>
        <position position="69"/>
    </location>
</feature>
<dbReference type="InterPro" id="IPR021109">
    <property type="entry name" value="Peptidase_aspartic_dom_sf"/>
</dbReference>
<dbReference type="Gene3D" id="2.40.70.10">
    <property type="entry name" value="Acid Proteases"/>
    <property type="match status" value="2"/>
</dbReference>
<sequence length="410" mass="43399">MSTPSLIPFFLSTFILGLASSTPSSAAAPVPTAKPSPLVFPVKKDAATNQYYTTLQLGTPATAMNGVLDLAGEYTWLDCSGYESSSYRPVHCNSSRCEAAGGLSCNGCYGPARPGCTNDTCGVYAASPFLDVILGSGLAVDVLALHSPDGIKYKSASKFQQFAFSCLDDGSDWAKGLSKSTKGIVALARNPASLPTELSTQLNLPRTFAICLPSSSSGSTHGDLYVGGGPYIRPPIKKDLVKTLLRTQLLVNPVKRAPVYSEGEPSDEYFVDVTSIKVDLAPISFKPLVNEFTKKAMDRKIKKASPVAPFGVCFDAKMVRSGKAGPDVPAIVLVLQGNVQWRMEGANSMVRVSKDVMCLGFVDGGSKPRTAVVIGAHQMEDNLVEFDVGSSTFGFSNSLLLQNSSCSSRS</sequence>
<feature type="domain" description="Peptidase A1" evidence="4">
    <location>
        <begin position="51"/>
        <end position="396"/>
    </location>
</feature>
<dbReference type="InterPro" id="IPR032799">
    <property type="entry name" value="TAXi_C"/>
</dbReference>
<proteinExistence type="inferred from homology"/>
<dbReference type="Pfam" id="PF14543">
    <property type="entry name" value="TAXi_N"/>
    <property type="match status" value="1"/>
</dbReference>
<dbReference type="AlphaFoldDB" id="A0A059B3P4"/>
<dbReference type="PROSITE" id="PS51767">
    <property type="entry name" value="PEPTIDASE_A1"/>
    <property type="match status" value="1"/>
</dbReference>